<sequence length="189" mass="20588">MPRIVAEKSDVVAAIAEVFREHGYEGASLSQITATTGFGKGSLYHFFPGGKEDMASHILAHIDHWFEIEIFAPLGTGDAATAIARMMRSVETYFQSGNRICLVGAFTLTGTRDRFATPIAIYFRRWISALEGALHRTGLNQSQASQRAETAVLAIQGALVLARALNDAAVFTRALHQIEADLLRPDPQS</sequence>
<proteinExistence type="predicted"/>
<comment type="caution">
    <text evidence="6">The sequence shown here is derived from an EMBL/GenBank/DDBJ whole genome shotgun (WGS) entry which is preliminary data.</text>
</comment>
<evidence type="ECO:0000256" key="1">
    <source>
        <dbReference type="ARBA" id="ARBA00023015"/>
    </source>
</evidence>
<dbReference type="Proteomes" id="UP000186308">
    <property type="component" value="Unassembled WGS sequence"/>
</dbReference>
<dbReference type="SUPFAM" id="SSF46689">
    <property type="entry name" value="Homeodomain-like"/>
    <property type="match status" value="1"/>
</dbReference>
<evidence type="ECO:0000256" key="2">
    <source>
        <dbReference type="ARBA" id="ARBA00023125"/>
    </source>
</evidence>
<evidence type="ECO:0000313" key="7">
    <source>
        <dbReference type="Proteomes" id="UP000186308"/>
    </source>
</evidence>
<dbReference type="Pfam" id="PF21993">
    <property type="entry name" value="TetR_C_13_2"/>
    <property type="match status" value="1"/>
</dbReference>
<keyword evidence="2 4" id="KW-0238">DNA-binding</keyword>
<dbReference type="OrthoDB" id="9811084at2"/>
<dbReference type="SUPFAM" id="SSF48498">
    <property type="entry name" value="Tetracyclin repressor-like, C-terminal domain"/>
    <property type="match status" value="1"/>
</dbReference>
<dbReference type="AlphaFoldDB" id="A0A8G2CI50"/>
<evidence type="ECO:0000259" key="5">
    <source>
        <dbReference type="PROSITE" id="PS50977"/>
    </source>
</evidence>
<dbReference type="InterPro" id="IPR054156">
    <property type="entry name" value="YxaF_TetR_C"/>
</dbReference>
<reference evidence="6 7" key="1">
    <citation type="submission" date="2017-01" db="EMBL/GenBank/DDBJ databases">
        <authorList>
            <person name="Varghese N."/>
            <person name="Submissions S."/>
        </authorList>
    </citation>
    <scope>NUCLEOTIDE SEQUENCE [LARGE SCALE GENOMIC DNA]</scope>
    <source>
        <strain evidence="6 7">ATCC 35905</strain>
    </source>
</reference>
<gene>
    <name evidence="6" type="ORF">SAMN05421828_102157</name>
</gene>
<evidence type="ECO:0000313" key="6">
    <source>
        <dbReference type="EMBL" id="SIQ19265.1"/>
    </source>
</evidence>
<keyword evidence="1" id="KW-0805">Transcription regulation</keyword>
<protein>
    <submittedName>
        <fullName evidence="6">Transcriptional regulator, TetR family</fullName>
    </submittedName>
</protein>
<organism evidence="6 7">
    <name type="scientific">Acidiphilium rubrum</name>
    <dbReference type="NCBI Taxonomy" id="526"/>
    <lineage>
        <taxon>Bacteria</taxon>
        <taxon>Pseudomonadati</taxon>
        <taxon>Pseudomonadota</taxon>
        <taxon>Alphaproteobacteria</taxon>
        <taxon>Acetobacterales</taxon>
        <taxon>Acidocellaceae</taxon>
        <taxon>Acidiphilium</taxon>
    </lineage>
</organism>
<dbReference type="InterPro" id="IPR001647">
    <property type="entry name" value="HTH_TetR"/>
</dbReference>
<dbReference type="PANTHER" id="PTHR47506:SF1">
    <property type="entry name" value="HTH-TYPE TRANSCRIPTIONAL REGULATOR YJDC"/>
    <property type="match status" value="1"/>
</dbReference>
<dbReference type="PANTHER" id="PTHR47506">
    <property type="entry name" value="TRANSCRIPTIONAL REGULATORY PROTEIN"/>
    <property type="match status" value="1"/>
</dbReference>
<dbReference type="InterPro" id="IPR036271">
    <property type="entry name" value="Tet_transcr_reg_TetR-rel_C_sf"/>
</dbReference>
<dbReference type="PROSITE" id="PS50977">
    <property type="entry name" value="HTH_TETR_2"/>
    <property type="match status" value="1"/>
</dbReference>
<feature type="DNA-binding region" description="H-T-H motif" evidence="4">
    <location>
        <begin position="28"/>
        <end position="47"/>
    </location>
</feature>
<evidence type="ECO:0000256" key="4">
    <source>
        <dbReference type="PROSITE-ProRule" id="PRU00335"/>
    </source>
</evidence>
<dbReference type="EMBL" id="FTNE01000002">
    <property type="protein sequence ID" value="SIQ19265.1"/>
    <property type="molecule type" value="Genomic_DNA"/>
</dbReference>
<dbReference type="Gene3D" id="1.10.357.10">
    <property type="entry name" value="Tetracycline Repressor, domain 2"/>
    <property type="match status" value="1"/>
</dbReference>
<dbReference type="Pfam" id="PF00440">
    <property type="entry name" value="TetR_N"/>
    <property type="match status" value="1"/>
</dbReference>
<dbReference type="RefSeq" id="WP_029313431.1">
    <property type="nucleotide sequence ID" value="NZ_FTNE01000002.1"/>
</dbReference>
<dbReference type="InterPro" id="IPR009057">
    <property type="entry name" value="Homeodomain-like_sf"/>
</dbReference>
<evidence type="ECO:0000256" key="3">
    <source>
        <dbReference type="ARBA" id="ARBA00023163"/>
    </source>
</evidence>
<name>A0A8G2CI50_ACIRU</name>
<keyword evidence="7" id="KW-1185">Reference proteome</keyword>
<keyword evidence="3" id="KW-0804">Transcription</keyword>
<accession>A0A8G2CI50</accession>
<feature type="domain" description="HTH tetR-type" evidence="5">
    <location>
        <begin position="5"/>
        <end position="65"/>
    </location>
</feature>
<dbReference type="GO" id="GO:0003677">
    <property type="term" value="F:DNA binding"/>
    <property type="evidence" value="ECO:0007669"/>
    <property type="project" value="UniProtKB-UniRule"/>
</dbReference>